<organism evidence="3 4">
    <name type="scientific">Flavobacterium nakdongensis</name>
    <dbReference type="NCBI Taxonomy" id="3073563"/>
    <lineage>
        <taxon>Bacteria</taxon>
        <taxon>Pseudomonadati</taxon>
        <taxon>Bacteroidota</taxon>
        <taxon>Flavobacteriia</taxon>
        <taxon>Flavobacteriales</taxon>
        <taxon>Flavobacteriaceae</taxon>
        <taxon>Flavobacterium</taxon>
    </lineage>
</organism>
<dbReference type="InterPro" id="IPR023881">
    <property type="entry name" value="Thiol_BshA"/>
</dbReference>
<dbReference type="Proteomes" id="UP001180481">
    <property type="component" value="Chromosome"/>
</dbReference>
<keyword evidence="4" id="KW-1185">Reference proteome</keyword>
<dbReference type="InterPro" id="IPR028098">
    <property type="entry name" value="Glyco_trans_4-like_N"/>
</dbReference>
<evidence type="ECO:0000259" key="1">
    <source>
        <dbReference type="Pfam" id="PF00534"/>
    </source>
</evidence>
<reference evidence="3" key="1">
    <citation type="submission" date="2023-09" db="EMBL/GenBank/DDBJ databases">
        <title>Flavobacterium sp. 20NA77.7 isolated from freshwater.</title>
        <authorList>
            <person name="Le V."/>
            <person name="Ko S.-R."/>
            <person name="Ahn C.-Y."/>
            <person name="Oh H.-M."/>
        </authorList>
    </citation>
    <scope>NUCLEOTIDE SEQUENCE</scope>
    <source>
        <strain evidence="3">20NA77.7</strain>
    </source>
</reference>
<dbReference type="NCBIfam" id="TIGR03999">
    <property type="entry name" value="thiol_BshA"/>
    <property type="match status" value="1"/>
</dbReference>
<dbReference type="Pfam" id="PF13439">
    <property type="entry name" value="Glyco_transf_4"/>
    <property type="match status" value="1"/>
</dbReference>
<evidence type="ECO:0000259" key="2">
    <source>
        <dbReference type="Pfam" id="PF13439"/>
    </source>
</evidence>
<protein>
    <submittedName>
        <fullName evidence="3">N-acetyl-alpha-D-glucosaminyl L-malate synthase BshA</fullName>
    </submittedName>
</protein>
<sequence>MKIAIVCYPTFGGSGVVATELGLELAKKGHEIHFITYKQPVRLSLLNPSIHFHEVNVPNYPLFHYQPYELALSSKLVDMAKLHQIDVLHVHYAIPHAYAGYMAKKMLEEDGIFIPMITTLHGTDITLVGNHPFYKTAVTFSINQSDFVTSVSHSLKEDTYRLFDIKKDIHVIPNFIEIDENKHSDTSQVCQRSVLANSNERIITHISNFRKVKRIPDVIQTFYRIQKEIPSKLMMVGEGPEKIHAEKLCDELGISDKVIFFGNSNDIEQILKYSDLFLLPSETESFGLAALEAMAFKVPVISSNSGGIPEVNKEGVSGYLSNVGDIDEMSKNAIKILKDDAVLHQFKESAFQVAKKYDISTIMPLYEDLYNQAIQLTKSKK</sequence>
<feature type="domain" description="Glycosyl transferase family 1" evidence="1">
    <location>
        <begin position="194"/>
        <end position="351"/>
    </location>
</feature>
<dbReference type="EMBL" id="CP133721">
    <property type="protein sequence ID" value="WMW78791.1"/>
    <property type="molecule type" value="Genomic_DNA"/>
</dbReference>
<dbReference type="PANTHER" id="PTHR45947:SF15">
    <property type="entry name" value="TEICHURONIC ACID BIOSYNTHESIS GLYCOSYLTRANSFERASE TUAC-RELATED"/>
    <property type="match status" value="1"/>
</dbReference>
<dbReference type="SUPFAM" id="SSF53756">
    <property type="entry name" value="UDP-Glycosyltransferase/glycogen phosphorylase"/>
    <property type="match status" value="1"/>
</dbReference>
<proteinExistence type="predicted"/>
<dbReference type="InterPro" id="IPR050194">
    <property type="entry name" value="Glycosyltransferase_grp1"/>
</dbReference>
<gene>
    <name evidence="3" type="primary">bshA</name>
    <name evidence="3" type="ORF">RF683_04935</name>
</gene>
<dbReference type="Gene3D" id="3.40.50.2000">
    <property type="entry name" value="Glycogen Phosphorylase B"/>
    <property type="match status" value="2"/>
</dbReference>
<feature type="domain" description="Glycosyltransferase subfamily 4-like N-terminal" evidence="2">
    <location>
        <begin position="11"/>
        <end position="179"/>
    </location>
</feature>
<accession>A0ABY9RF71</accession>
<dbReference type="Pfam" id="PF00534">
    <property type="entry name" value="Glycos_transf_1"/>
    <property type="match status" value="1"/>
</dbReference>
<evidence type="ECO:0000313" key="4">
    <source>
        <dbReference type="Proteomes" id="UP001180481"/>
    </source>
</evidence>
<dbReference type="RefSeq" id="WP_309533082.1">
    <property type="nucleotide sequence ID" value="NZ_CP133721.1"/>
</dbReference>
<name>A0ABY9RF71_9FLAO</name>
<evidence type="ECO:0000313" key="3">
    <source>
        <dbReference type="EMBL" id="WMW78791.1"/>
    </source>
</evidence>
<dbReference type="InterPro" id="IPR001296">
    <property type="entry name" value="Glyco_trans_1"/>
</dbReference>
<dbReference type="PANTHER" id="PTHR45947">
    <property type="entry name" value="SULFOQUINOVOSYL TRANSFERASE SQD2"/>
    <property type="match status" value="1"/>
</dbReference>